<evidence type="ECO:0000313" key="2">
    <source>
        <dbReference type="EMBL" id="RMB84178.1"/>
    </source>
</evidence>
<keyword evidence="3" id="KW-1185">Reference proteome</keyword>
<evidence type="ECO:0000313" key="3">
    <source>
        <dbReference type="Proteomes" id="UP000270471"/>
    </source>
</evidence>
<dbReference type="AlphaFoldDB" id="A0A3M0I778"/>
<reference evidence="2 3" key="1">
    <citation type="submission" date="2017-11" db="EMBL/GenBank/DDBJ databases">
        <title>Draft genome of actinobacteria isolated from guarana (Paullinia cupana (Mart.) Ducke.</title>
        <authorList>
            <person name="Siqueira K.A."/>
            <person name="Liotti R.G."/>
            <person name="Mendes T.A.O."/>
            <person name="Soares M.A."/>
        </authorList>
    </citation>
    <scope>NUCLEOTIDE SEQUENCE [LARGE SCALE GENOMIC DNA]</scope>
    <source>
        <strain evidence="2 3">193</strain>
    </source>
</reference>
<sequence>MTASPGAVAVGESLVGLVRRTGTDAIRPLPGDGPATVAIGPRRLGNVRPPRPRAAARTAHCPPVTRTRWY</sequence>
<organism evidence="2 3">
    <name type="scientific">Streptomyces shenzhenensis</name>
    <dbReference type="NCBI Taxonomy" id="943815"/>
    <lineage>
        <taxon>Bacteria</taxon>
        <taxon>Bacillati</taxon>
        <taxon>Actinomycetota</taxon>
        <taxon>Actinomycetes</taxon>
        <taxon>Kitasatosporales</taxon>
        <taxon>Streptomycetaceae</taxon>
        <taxon>Streptomyces</taxon>
    </lineage>
</organism>
<protein>
    <submittedName>
        <fullName evidence="2">Uncharacterized protein</fullName>
    </submittedName>
</protein>
<evidence type="ECO:0000256" key="1">
    <source>
        <dbReference type="SAM" id="MobiDB-lite"/>
    </source>
</evidence>
<feature type="compositionally biased region" description="Low complexity" evidence="1">
    <location>
        <begin position="53"/>
        <end position="63"/>
    </location>
</feature>
<accession>A0A3M0I778</accession>
<dbReference type="EMBL" id="PENI01000012">
    <property type="protein sequence ID" value="RMB84178.1"/>
    <property type="molecule type" value="Genomic_DNA"/>
</dbReference>
<feature type="region of interest" description="Disordered" evidence="1">
    <location>
        <begin position="23"/>
        <end position="70"/>
    </location>
</feature>
<dbReference type="Proteomes" id="UP000270471">
    <property type="component" value="Unassembled WGS sequence"/>
</dbReference>
<name>A0A3M0I778_9ACTN</name>
<proteinExistence type="predicted"/>
<gene>
    <name evidence="2" type="ORF">CTZ28_19885</name>
</gene>
<comment type="caution">
    <text evidence="2">The sequence shown here is derived from an EMBL/GenBank/DDBJ whole genome shotgun (WGS) entry which is preliminary data.</text>
</comment>